<sequence length="520" mass="59928">MSNNNSDRVVIIESNVLIKKILNHYLRILDRFRLSNISLNQSLNEFYPSIIPLQLVCKRWCRDIVPLLNYQFINVERTETINYIKLLEQGYRVPFNHFNITTDKFFQKKIITLFIRNLYGVDITDSIKTDKQVSLLIKVVPVLFQKQRLFVMLNEDIDGLIQLFDSFNFQTEFGILCKDGDQVVNDIDRLNDKINHYKCTGLSIQHLKSSAPTPANSTLTTPPTIGINSDYLTMLDISHSDEKSLTSAIQQCKNLEKLQVSTEYDIFSIDSLINHPSITNIVAENIRFCLDTFSHYLSKNKHLKQLEVRTMTNYTNTIYEIENTTLEQVSLQMDVKKNIFSDVLRLWKSPSAIKSLSVNGKIQTDALRNHQSLEVLELNTVEVTKKITVPFLFSFLLHLKSLSIGAPNFIDQLSHLHPWLVPIMLKQLPSKLHTLCLSYDLPKLDHTNFSSISTTITNLSIAIDKKTTHQSSEILLFIQKFPNLVNFSLRCKIRFDIPLQTLLQTAFSLGFNSFSIQQIY</sequence>
<dbReference type="EMBL" id="AJWJ01000009">
    <property type="protein sequence ID" value="KAF2078202.1"/>
    <property type="molecule type" value="Genomic_DNA"/>
</dbReference>
<dbReference type="AlphaFoldDB" id="A0A8J4Q3Q3"/>
<protein>
    <submittedName>
        <fullName evidence="1">Uncharacterized protein</fullName>
    </submittedName>
</protein>
<evidence type="ECO:0000313" key="2">
    <source>
        <dbReference type="Proteomes" id="UP000695562"/>
    </source>
</evidence>
<dbReference type="Proteomes" id="UP000695562">
    <property type="component" value="Unassembled WGS sequence"/>
</dbReference>
<evidence type="ECO:0000313" key="1">
    <source>
        <dbReference type="EMBL" id="KAF2078202.1"/>
    </source>
</evidence>
<name>A0A8J4Q3Q3_9MYCE</name>
<reference evidence="1" key="1">
    <citation type="submission" date="2020-01" db="EMBL/GenBank/DDBJ databases">
        <title>Development of genomics and gene disruption for Polysphondylium violaceum indicates a role for the polyketide synthase stlB in stalk morphogenesis.</title>
        <authorList>
            <person name="Narita B."/>
            <person name="Kawabe Y."/>
            <person name="Kin K."/>
            <person name="Saito T."/>
            <person name="Gibbs R."/>
            <person name="Kuspa A."/>
            <person name="Muzny D."/>
            <person name="Queller D."/>
            <person name="Richards S."/>
            <person name="Strassman J."/>
            <person name="Sucgang R."/>
            <person name="Worley K."/>
            <person name="Schaap P."/>
        </authorList>
    </citation>
    <scope>NUCLEOTIDE SEQUENCE</scope>
    <source>
        <strain evidence="1">QSvi11</strain>
    </source>
</reference>
<dbReference type="SUPFAM" id="SSF52047">
    <property type="entry name" value="RNI-like"/>
    <property type="match status" value="1"/>
</dbReference>
<keyword evidence="2" id="KW-1185">Reference proteome</keyword>
<gene>
    <name evidence="1" type="ORF">CYY_000492</name>
</gene>
<accession>A0A8J4Q3Q3</accession>
<comment type="caution">
    <text evidence="1">The sequence shown here is derived from an EMBL/GenBank/DDBJ whole genome shotgun (WGS) entry which is preliminary data.</text>
</comment>
<proteinExistence type="predicted"/>
<organism evidence="1 2">
    <name type="scientific">Polysphondylium violaceum</name>
    <dbReference type="NCBI Taxonomy" id="133409"/>
    <lineage>
        <taxon>Eukaryota</taxon>
        <taxon>Amoebozoa</taxon>
        <taxon>Evosea</taxon>
        <taxon>Eumycetozoa</taxon>
        <taxon>Dictyostelia</taxon>
        <taxon>Dictyosteliales</taxon>
        <taxon>Dictyosteliaceae</taxon>
        <taxon>Polysphondylium</taxon>
    </lineage>
</organism>